<dbReference type="RefSeq" id="XP_041299834.1">
    <property type="nucleotide sequence ID" value="XM_041433165.1"/>
</dbReference>
<dbReference type="InterPro" id="IPR045341">
    <property type="entry name" value="DUF6532"/>
</dbReference>
<evidence type="ECO:0000256" key="1">
    <source>
        <dbReference type="SAM" id="MobiDB-lite"/>
    </source>
</evidence>
<dbReference type="GeneID" id="64695424"/>
<evidence type="ECO:0000259" key="2">
    <source>
        <dbReference type="Pfam" id="PF20149"/>
    </source>
</evidence>
<evidence type="ECO:0000313" key="4">
    <source>
        <dbReference type="Proteomes" id="UP000823399"/>
    </source>
</evidence>
<dbReference type="Proteomes" id="UP000823399">
    <property type="component" value="Unassembled WGS sequence"/>
</dbReference>
<evidence type="ECO:0000313" key="3">
    <source>
        <dbReference type="EMBL" id="KAG2120458.1"/>
    </source>
</evidence>
<name>A0A9P7FJ95_9AGAM</name>
<protein>
    <recommendedName>
        <fullName evidence="2">DUF6532 domain-containing protein</fullName>
    </recommendedName>
</protein>
<dbReference type="AlphaFoldDB" id="A0A9P7FJ95"/>
<gene>
    <name evidence="3" type="ORF">F5147DRAFT_646961</name>
</gene>
<reference evidence="3" key="1">
    <citation type="journal article" date="2020" name="New Phytol.">
        <title>Comparative genomics reveals dynamic genome evolution in host specialist ectomycorrhizal fungi.</title>
        <authorList>
            <person name="Lofgren L.A."/>
            <person name="Nguyen N.H."/>
            <person name="Vilgalys R."/>
            <person name="Ruytinx J."/>
            <person name="Liao H.L."/>
            <person name="Branco S."/>
            <person name="Kuo A."/>
            <person name="LaButti K."/>
            <person name="Lipzen A."/>
            <person name="Andreopoulos W."/>
            <person name="Pangilinan J."/>
            <person name="Riley R."/>
            <person name="Hundley H."/>
            <person name="Na H."/>
            <person name="Barry K."/>
            <person name="Grigoriev I.V."/>
            <person name="Stajich J.E."/>
            <person name="Kennedy P.G."/>
        </authorList>
    </citation>
    <scope>NUCLEOTIDE SEQUENCE</scope>
    <source>
        <strain evidence="3">FC423</strain>
    </source>
</reference>
<proteinExistence type="predicted"/>
<feature type="domain" description="DUF6532" evidence="2">
    <location>
        <begin position="158"/>
        <end position="311"/>
    </location>
</feature>
<feature type="region of interest" description="Disordered" evidence="1">
    <location>
        <begin position="40"/>
        <end position="61"/>
    </location>
</feature>
<keyword evidence="4" id="KW-1185">Reference proteome</keyword>
<comment type="caution">
    <text evidence="3">The sequence shown here is derived from an EMBL/GenBank/DDBJ whole genome shotgun (WGS) entry which is preliminary data.</text>
</comment>
<dbReference type="Pfam" id="PF20149">
    <property type="entry name" value="DUF6532"/>
    <property type="match status" value="1"/>
</dbReference>
<dbReference type="EMBL" id="JABBWM010000001">
    <property type="protein sequence ID" value="KAG2120458.1"/>
    <property type="molecule type" value="Genomic_DNA"/>
</dbReference>
<organism evidence="3 4">
    <name type="scientific">Suillus discolor</name>
    <dbReference type="NCBI Taxonomy" id="1912936"/>
    <lineage>
        <taxon>Eukaryota</taxon>
        <taxon>Fungi</taxon>
        <taxon>Dikarya</taxon>
        <taxon>Basidiomycota</taxon>
        <taxon>Agaricomycotina</taxon>
        <taxon>Agaricomycetes</taxon>
        <taxon>Agaricomycetidae</taxon>
        <taxon>Boletales</taxon>
        <taxon>Suillineae</taxon>
        <taxon>Suillaceae</taxon>
        <taxon>Suillus</taxon>
    </lineage>
</organism>
<dbReference type="OrthoDB" id="2648616at2759"/>
<sequence length="357" mass="40041">MTELQSAPATKSARKHLQQCRNKSEVVVMREVGVSVDADDSASEYGISDSEFKKSEDDVEVPEDDDILDLLSQSSEKLQEELMKEVHEILLLGDTGDDGKIPQLVTVTDESEPKFDTNLTSTKSTYYRETSTIKCKPEPGSECTHPDCFEDCCLRTQENCCLQKYIPHHYQEAKDGYPEGQISAFHTSIKKLAHQIVISRFRLKKGCANQVEELLKSHVYIFPTNNNGKVLSNQPFCNEGIVNILHQLMFDDDNNELELPVAMVALVATITYAILMDWRSGNPPSSLQVKSFNATLHIGVYKAHEATLTQIFECGKKKYHALMAQLYKAISVSQNMLLPAGSLSNFDYLNVDTMSKD</sequence>
<accession>A0A9P7FJ95</accession>